<gene>
    <name evidence="2" type="ORF">HG543_01730</name>
</gene>
<proteinExistence type="predicted"/>
<dbReference type="PANTHER" id="PTHR10098:SF108">
    <property type="entry name" value="TETRATRICOPEPTIDE REPEAT PROTEIN 28"/>
    <property type="match status" value="1"/>
</dbReference>
<dbReference type="RefSeq" id="WP_169342860.1">
    <property type="nucleotide sequence ID" value="NZ_JABBJJ010000004.1"/>
</dbReference>
<dbReference type="EMBL" id="JABBJJ010000004">
    <property type="protein sequence ID" value="NMO13584.1"/>
    <property type="molecule type" value="Genomic_DNA"/>
</dbReference>
<name>A0A848L4E5_9BACT</name>
<dbReference type="Pfam" id="PF12770">
    <property type="entry name" value="CHAT"/>
    <property type="match status" value="1"/>
</dbReference>
<evidence type="ECO:0000313" key="2">
    <source>
        <dbReference type="EMBL" id="NMO13584.1"/>
    </source>
</evidence>
<dbReference type="Proteomes" id="UP000518300">
    <property type="component" value="Unassembled WGS sequence"/>
</dbReference>
<evidence type="ECO:0000259" key="1">
    <source>
        <dbReference type="Pfam" id="PF12770"/>
    </source>
</evidence>
<comment type="caution">
    <text evidence="2">The sequence shown here is derived from an EMBL/GenBank/DDBJ whole genome shotgun (WGS) entry which is preliminary data.</text>
</comment>
<protein>
    <submittedName>
        <fullName evidence="2">CHAT domain-containing protein</fullName>
    </submittedName>
</protein>
<feature type="non-terminal residue" evidence="2">
    <location>
        <position position="1"/>
    </location>
</feature>
<keyword evidence="3" id="KW-1185">Reference proteome</keyword>
<feature type="domain" description="CHAT" evidence="1">
    <location>
        <begin position="8"/>
        <end position="273"/>
    </location>
</feature>
<sequence>PASSVVVLADPDFNAPPPPASSLARAPARVMRSSALKRFFSALSEEGPRRDWDIVPLPGSRQEAEAIQRLWPQAQLYLGAEATKQRLLHLPTPGILHVATHGFFLEDEPAPPAARAVAHFGALGDDTPGASSPDPLLRSGLVLAGSSAPAPSGSGPAASQVDSTLVTALELAGLDLWGTQLVVLSACDTGRGDVKLGQGVYGLRRAFLVAGAETVVMSLWKVNDETTRELMEAYYHRLLAGQGRAAALREAMRKLRQAQPHPHYWAPFIAMGRETPLRLFTSSFLRYRGLSADSDGL</sequence>
<organism evidence="2 3">
    <name type="scientific">Pyxidicoccus fallax</name>
    <dbReference type="NCBI Taxonomy" id="394095"/>
    <lineage>
        <taxon>Bacteria</taxon>
        <taxon>Pseudomonadati</taxon>
        <taxon>Myxococcota</taxon>
        <taxon>Myxococcia</taxon>
        <taxon>Myxococcales</taxon>
        <taxon>Cystobacterineae</taxon>
        <taxon>Myxococcaceae</taxon>
        <taxon>Pyxidicoccus</taxon>
    </lineage>
</organism>
<evidence type="ECO:0000313" key="3">
    <source>
        <dbReference type="Proteomes" id="UP000518300"/>
    </source>
</evidence>
<dbReference type="InterPro" id="IPR024983">
    <property type="entry name" value="CHAT_dom"/>
</dbReference>
<reference evidence="2 3" key="1">
    <citation type="submission" date="2020-04" db="EMBL/GenBank/DDBJ databases">
        <title>Draft genome of Pyxidicoccus fallax type strain.</title>
        <authorList>
            <person name="Whitworth D.E."/>
        </authorList>
    </citation>
    <scope>NUCLEOTIDE SEQUENCE [LARGE SCALE GENOMIC DNA]</scope>
    <source>
        <strain evidence="2 3">DSM 14698</strain>
    </source>
</reference>
<accession>A0A848L4E5</accession>
<dbReference type="AlphaFoldDB" id="A0A848L4E5"/>
<dbReference type="PANTHER" id="PTHR10098">
    <property type="entry name" value="RAPSYN-RELATED"/>
    <property type="match status" value="1"/>
</dbReference>